<feature type="domain" description="GH15-like" evidence="7">
    <location>
        <begin position="72"/>
        <end position="176"/>
    </location>
</feature>
<dbReference type="GO" id="GO:0005964">
    <property type="term" value="C:phosphorylase kinase complex"/>
    <property type="evidence" value="ECO:0007669"/>
    <property type="project" value="TreeGrafter"/>
</dbReference>
<dbReference type="GO" id="GO:0005977">
    <property type="term" value="P:glycogen metabolic process"/>
    <property type="evidence" value="ECO:0007669"/>
    <property type="project" value="UniProtKB-UniPathway"/>
</dbReference>
<keyword evidence="3 6" id="KW-0321">Glycogen metabolism</keyword>
<evidence type="ECO:0000256" key="4">
    <source>
        <dbReference type="ARBA" id="ARBA00022860"/>
    </source>
</evidence>
<comment type="function">
    <text evidence="6">Phosphorylase b kinase catalyzes the phosphorylation of serine in certain substrates, including troponin I.</text>
</comment>
<evidence type="ECO:0000259" key="8">
    <source>
        <dbReference type="Pfam" id="PF19292"/>
    </source>
</evidence>
<keyword evidence="6" id="KW-0449">Lipoprotein</keyword>
<keyword evidence="5 6" id="KW-0119">Carbohydrate metabolism</keyword>
<name>A0A0N4V3H7_ENTVE</name>
<keyword evidence="6" id="KW-1003">Cell membrane</keyword>
<dbReference type="PANTHER" id="PTHR10749:SF8">
    <property type="entry name" value="PHOSPHORYLASE B KINASE REGULATORY SUBUNIT BETA"/>
    <property type="match status" value="1"/>
</dbReference>
<dbReference type="FunFam" id="1.50.10.10:FF:000065">
    <property type="entry name" value="Phosphorylase b kinase regulatory subunit"/>
    <property type="match status" value="1"/>
</dbReference>
<dbReference type="InterPro" id="IPR008928">
    <property type="entry name" value="6-hairpin_glycosidase_sf"/>
</dbReference>
<comment type="similarity">
    <text evidence="2 6">Belongs to the phosphorylase b kinase regulatory chain family.</text>
</comment>
<dbReference type="WBParaSite" id="EVEC_0000460701-mRNA-1">
    <property type="protein sequence ID" value="EVEC_0000460701-mRNA-1"/>
    <property type="gene ID" value="EVEC_0000460701"/>
</dbReference>
<evidence type="ECO:0000259" key="7">
    <source>
        <dbReference type="Pfam" id="PF00723"/>
    </source>
</evidence>
<proteinExistence type="inferred from homology"/>
<reference evidence="9" key="1">
    <citation type="submission" date="2016-04" db="UniProtKB">
        <authorList>
            <consortium name="WormBaseParasite"/>
        </authorList>
    </citation>
    <scope>IDENTIFICATION</scope>
</reference>
<dbReference type="InterPro" id="IPR008734">
    <property type="entry name" value="PHK_A/B_su"/>
</dbReference>
<evidence type="ECO:0000313" key="9">
    <source>
        <dbReference type="WBParaSite" id="EVEC_0000460701-mRNA-1"/>
    </source>
</evidence>
<evidence type="ECO:0000256" key="2">
    <source>
        <dbReference type="ARBA" id="ARBA00007128"/>
    </source>
</evidence>
<organism evidence="9">
    <name type="scientific">Enterobius vermicularis</name>
    <name type="common">Human pinworm</name>
    <dbReference type="NCBI Taxonomy" id="51028"/>
    <lineage>
        <taxon>Eukaryota</taxon>
        <taxon>Metazoa</taxon>
        <taxon>Ecdysozoa</taxon>
        <taxon>Nematoda</taxon>
        <taxon>Chromadorea</taxon>
        <taxon>Rhabditida</taxon>
        <taxon>Spirurina</taxon>
        <taxon>Oxyuridomorpha</taxon>
        <taxon>Oxyuroidea</taxon>
        <taxon>Oxyuridae</taxon>
        <taxon>Enterobius</taxon>
    </lineage>
</organism>
<accession>A0A0N4V3H7</accession>
<evidence type="ECO:0000256" key="3">
    <source>
        <dbReference type="ARBA" id="ARBA00022600"/>
    </source>
</evidence>
<evidence type="ECO:0000256" key="1">
    <source>
        <dbReference type="ARBA" id="ARBA00005131"/>
    </source>
</evidence>
<dbReference type="AlphaFoldDB" id="A0A0N4V3H7"/>
<feature type="domain" description="GH15-like" evidence="7">
    <location>
        <begin position="203"/>
        <end position="962"/>
    </location>
</feature>
<feature type="domain" description="Phosphorylase b kinase regulatory subunit alpha/beta C-terminal" evidence="8">
    <location>
        <begin position="1097"/>
        <end position="1203"/>
    </location>
</feature>
<dbReference type="GO" id="GO:0005886">
    <property type="term" value="C:plasma membrane"/>
    <property type="evidence" value="ECO:0007669"/>
    <property type="project" value="UniProtKB-SubCell"/>
</dbReference>
<sequence>MFFGIRNVITGGFLMILRNVGSRIMVVERKHGGSRRPSSNLRLRRLTQAYLAPIRLHSTTAEKSAIDEVDSVYYKVHKMILNHQSVTSGLFPRYSCDTKVAYVKDSIYCALACWACSVAYNRIDDDRGRHTELRQSAVKTMRGIMFSWMQQCDMLNQFTETNSVEYALHARFSLITGMVLPFSKVMSITLRFSILIKRLFFKEYGHLQMDLIALYLLALVQMTAGGVQIIYTQDEVCFVQNLVFYIERTYRTPDYGMWERGTRYNVGDRELHASSLGIVKAALEAINGFNLYGAYGTSCSVIYVDIDGHNRNRTTFETILPRESNSKNTDAALIMTVGWPAFATHDGKLYDITVEECKKRLEGRYGMKRFFRDGYHTEMEDASRCYYDIHETYRFQDIESQFPMFFAYMYITAQLRGETELAETYWKKLDDLLVMYYDLDGMMVLPECYMIEEERMDSERQKPGSQEFYPISPSEFGLHLWSNAIYLIALLLKKNLVHASDIDPICRHLPASQRPQNRNRHSAFQARKTAILLFATALLRDAVFPGLAIRYGSLEGNPVVQVALIAESSRLQMMLSTYGISTQTPLELEPIQIWPSWKLVKIFESLGKNEKLGLRGRPPRPFGSLNTSKVFKLFGDTILCYPLLFEVKDFYLNSDPAVLIDDIKLEIEFVSKRWKLAGRPTFCMVLREENVAGEYFGHLLDLLVAMKNGYVNGVRVRMGRVHQLLNRGCMEHIDFAPFEQIAVTDEIYENFGTKRAEMLSELSLNDVPDERTDLREFPLHIFYGVKKLERSLFFEKLFQRDFYAKSDSELYEIVKKQDVTSLRSLAFATAVLSWRHGKNFDVDGETLEARLEKVYRQSCAWRRWWLVRYCAARLQKTTNSLAPGITNLLVRGKQVTLGMRGFKEVTISVPTTPNEITEILFACCPEEEPQSAVLQQELIIACSDLICKKPEAFDGVLTIRLSWLADAIGLMLDYVQSAKVQESILTTPTTGIPTSNRQHSIVIVLKPPFDFLNISFVVAIEIFSCKAFIEIVCTKLPSDMISSSGKSIIVMLSVLISCMFSAYSGGNFSVYDLAPTVVKDVVAALLTRKNWHLLTPLQSRRLNGSLNRVPNNFYNRVWKILERTPGGIVIAGKHLPQQPTLNDMTQYESTFAYEIEGMMSVIAHPEYRQVVEELLCIIALVLERNPELLFSGKLDLDQLVKTAFNRFCDDMGIADRKDMTPFYQLEDTDLTTNSTAYYLAKKLLSLTVLRLITYY</sequence>
<dbReference type="Pfam" id="PF00723">
    <property type="entry name" value="Glyco_hydro_15"/>
    <property type="match status" value="2"/>
</dbReference>
<dbReference type="InterPro" id="IPR011613">
    <property type="entry name" value="GH15-like"/>
</dbReference>
<keyword evidence="6" id="KW-0472">Membrane</keyword>
<evidence type="ECO:0000256" key="5">
    <source>
        <dbReference type="ARBA" id="ARBA00023277"/>
    </source>
</evidence>
<comment type="subcellular location">
    <subcellularLocation>
        <location evidence="6">Cell membrane</location>
        <topology evidence="6">Lipid-anchor</topology>
        <orientation evidence="6">Cytoplasmic side</orientation>
    </subcellularLocation>
</comment>
<dbReference type="InterPro" id="IPR045583">
    <property type="entry name" value="KPBA/B_C"/>
</dbReference>
<keyword evidence="4 6" id="KW-0112">Calmodulin-binding</keyword>
<dbReference type="Pfam" id="PF19292">
    <property type="entry name" value="KPBB_C"/>
    <property type="match status" value="1"/>
</dbReference>
<protein>
    <recommendedName>
        <fullName evidence="6">Phosphorylase b kinase regulatory subunit</fullName>
    </recommendedName>
</protein>
<dbReference type="GO" id="GO:0005516">
    <property type="term" value="F:calmodulin binding"/>
    <property type="evidence" value="ECO:0007669"/>
    <property type="project" value="UniProtKB-KW"/>
</dbReference>
<evidence type="ECO:0000256" key="6">
    <source>
        <dbReference type="RuleBase" id="RU364123"/>
    </source>
</evidence>
<dbReference type="SUPFAM" id="SSF48208">
    <property type="entry name" value="Six-hairpin glycosidases"/>
    <property type="match status" value="1"/>
</dbReference>
<comment type="pathway">
    <text evidence="1 6">Glycan biosynthesis; glycogen metabolism.</text>
</comment>
<keyword evidence="6" id="KW-0636">Prenylation</keyword>
<dbReference type="UniPathway" id="UPA00163"/>
<dbReference type="PANTHER" id="PTHR10749">
    <property type="entry name" value="PHOSPHORYLASE B KINASE REGULATORY SUBUNIT"/>
    <property type="match status" value="1"/>
</dbReference>